<dbReference type="OrthoDB" id="306690at2759"/>
<evidence type="ECO:0000259" key="2">
    <source>
        <dbReference type="PROSITE" id="PS50882"/>
    </source>
</evidence>
<dbReference type="PANTHER" id="PTHR12357">
    <property type="entry name" value="YTH YT521-B HOMOLOGY DOMAIN-CONTAINING"/>
    <property type="match status" value="1"/>
</dbReference>
<dbReference type="Gene3D" id="3.10.590.10">
    <property type="entry name" value="ph1033 like domains"/>
    <property type="match status" value="1"/>
</dbReference>
<dbReference type="InterPro" id="IPR012677">
    <property type="entry name" value="Nucleotide-bd_a/b_plait_sf"/>
</dbReference>
<dbReference type="CDD" id="cd21134">
    <property type="entry name" value="YTH"/>
    <property type="match status" value="1"/>
</dbReference>
<dbReference type="GO" id="GO:0003729">
    <property type="term" value="F:mRNA binding"/>
    <property type="evidence" value="ECO:0007669"/>
    <property type="project" value="TreeGrafter"/>
</dbReference>
<name>A0A2T4BKX1_9HYPO</name>
<proteinExistence type="predicted"/>
<feature type="compositionally biased region" description="Basic residues" evidence="1">
    <location>
        <begin position="254"/>
        <end position="263"/>
    </location>
</feature>
<feature type="region of interest" description="Disordered" evidence="1">
    <location>
        <begin position="218"/>
        <end position="273"/>
    </location>
</feature>
<gene>
    <name evidence="3" type="ORF">BBK36DRAFT_1110553</name>
</gene>
<dbReference type="GO" id="GO:0000381">
    <property type="term" value="P:regulation of alternative mRNA splicing, via spliceosome"/>
    <property type="evidence" value="ECO:0007669"/>
    <property type="project" value="TreeGrafter"/>
</dbReference>
<evidence type="ECO:0000313" key="4">
    <source>
        <dbReference type="Proteomes" id="UP000241546"/>
    </source>
</evidence>
<feature type="region of interest" description="Disordered" evidence="1">
    <location>
        <begin position="532"/>
        <end position="552"/>
    </location>
</feature>
<dbReference type="InterPro" id="IPR045168">
    <property type="entry name" value="YTH_prot"/>
</dbReference>
<feature type="compositionally biased region" description="Polar residues" evidence="1">
    <location>
        <begin position="218"/>
        <end position="231"/>
    </location>
</feature>
<feature type="compositionally biased region" description="Polar residues" evidence="1">
    <location>
        <begin position="360"/>
        <end position="373"/>
    </location>
</feature>
<dbReference type="GO" id="GO:1990247">
    <property type="term" value="F:N6-methyladenosine-containing RNA reader activity"/>
    <property type="evidence" value="ECO:0007669"/>
    <property type="project" value="TreeGrafter"/>
</dbReference>
<reference evidence="4" key="1">
    <citation type="submission" date="2016-07" db="EMBL/GenBank/DDBJ databases">
        <title>Multiple horizontal gene transfer events from other fungi enriched the ability of initially mycotrophic Trichoderma (Ascomycota) to feed on dead plant biomass.</title>
        <authorList>
            <consortium name="DOE Joint Genome Institute"/>
            <person name="Atanasova L."/>
            <person name="Chenthamara K."/>
            <person name="Zhang J."/>
            <person name="Grujic M."/>
            <person name="Henrissat B."/>
            <person name="Kuo A."/>
            <person name="Aerts A."/>
            <person name="Salamov A."/>
            <person name="Lipzen A."/>
            <person name="Labutti K."/>
            <person name="Barry K."/>
            <person name="Miao Y."/>
            <person name="Rahimi M.J."/>
            <person name="Shen Q."/>
            <person name="Grigoriev I.V."/>
            <person name="Kubicek C.P."/>
            <person name="Druzhinina I.S."/>
        </authorList>
    </citation>
    <scope>NUCLEOTIDE SEQUENCE [LARGE SCALE GENOMIC DNA]</scope>
    <source>
        <strain evidence="4">TUCIM 6016</strain>
    </source>
</reference>
<dbReference type="SUPFAM" id="SSF54928">
    <property type="entry name" value="RNA-binding domain, RBD"/>
    <property type="match status" value="1"/>
</dbReference>
<evidence type="ECO:0000313" key="3">
    <source>
        <dbReference type="EMBL" id="PTB69919.1"/>
    </source>
</evidence>
<feature type="domain" description="YTH" evidence="2">
    <location>
        <begin position="404"/>
        <end position="608"/>
    </location>
</feature>
<evidence type="ECO:0000256" key="1">
    <source>
        <dbReference type="SAM" id="MobiDB-lite"/>
    </source>
</evidence>
<dbReference type="InterPro" id="IPR007275">
    <property type="entry name" value="YTH_domain"/>
</dbReference>
<dbReference type="PROSITE" id="PS50882">
    <property type="entry name" value="YTH"/>
    <property type="match status" value="1"/>
</dbReference>
<dbReference type="Pfam" id="PF04146">
    <property type="entry name" value="YTH"/>
    <property type="match status" value="1"/>
</dbReference>
<dbReference type="GeneID" id="36597718"/>
<dbReference type="Gene3D" id="3.30.70.330">
    <property type="match status" value="1"/>
</dbReference>
<dbReference type="SMART" id="SM00360">
    <property type="entry name" value="RRM"/>
    <property type="match status" value="1"/>
</dbReference>
<dbReference type="Pfam" id="PF25701">
    <property type="entry name" value="RRM_YTH1"/>
    <property type="match status" value="1"/>
</dbReference>
<feature type="compositionally biased region" description="Basic and acidic residues" evidence="1">
    <location>
        <begin position="33"/>
        <end position="46"/>
    </location>
</feature>
<feature type="region of interest" description="Disordered" evidence="1">
    <location>
        <begin position="339"/>
        <end position="394"/>
    </location>
</feature>
<accession>A0A2T4BKX1</accession>
<protein>
    <recommendedName>
        <fullName evidence="2">YTH domain-containing protein</fullName>
    </recommendedName>
</protein>
<dbReference type="EMBL" id="KZ680208">
    <property type="protein sequence ID" value="PTB69919.1"/>
    <property type="molecule type" value="Genomic_DNA"/>
</dbReference>
<dbReference type="Proteomes" id="UP000241546">
    <property type="component" value="Unassembled WGS sequence"/>
</dbReference>
<keyword evidence="4" id="KW-1185">Reference proteome</keyword>
<feature type="region of interest" description="Disordered" evidence="1">
    <location>
        <begin position="1"/>
        <end position="73"/>
    </location>
</feature>
<organism evidence="3 4">
    <name type="scientific">Trichoderma citrinoviride</name>
    <dbReference type="NCBI Taxonomy" id="58853"/>
    <lineage>
        <taxon>Eukaryota</taxon>
        <taxon>Fungi</taxon>
        <taxon>Dikarya</taxon>
        <taxon>Ascomycota</taxon>
        <taxon>Pezizomycotina</taxon>
        <taxon>Sordariomycetes</taxon>
        <taxon>Hypocreomycetidae</taxon>
        <taxon>Hypocreales</taxon>
        <taxon>Hypocreaceae</taxon>
        <taxon>Trichoderma</taxon>
    </lineage>
</organism>
<dbReference type="GO" id="GO:0005654">
    <property type="term" value="C:nucleoplasm"/>
    <property type="evidence" value="ECO:0007669"/>
    <property type="project" value="TreeGrafter"/>
</dbReference>
<dbReference type="InterPro" id="IPR035979">
    <property type="entry name" value="RBD_domain_sf"/>
</dbReference>
<sequence length="640" mass="70104">MGDDSPPSDAGTGNVEPIVPDGATKGRAVPQSQDHERLTPRLDNHHGLLNHPAVSQYPSPPLHGQAPSSTFFHRQGPYNMASLANALPMDNYHHVQYQRGVHQPRYAAGLPPPMAPHMPPIPQYTGHSPISMVPPGYYVPQAQHISPYYGGGHLPVGQVNAAMLQRQNVAYYPNPVPMGHPPTQYYYPQTAPYPVQMPNVQPVLTSGQQHPRAEIGQRVSTGPLTPNQSSDGLPLPYPSQKKPTHVNLEEQKNSARHSSRKPRQTGNAVWIGNLPPQTDLMTLVRHVSKETNGLESLFLIAKSNCAFANFKDEASCIAAQVKLHESRFQSVRLVSRLRKNELDGSSGPSPPTGPALGPSNSSRPTSQAASNSAVKVDGVSSPATTDGEEDSAVTVPDAVAKHHDRFFILKSLTVDDLELSVRTGVWATQSHNEETLNDAFKQCNNVYLIFSANKSGEYFGYARMISEFSPSLDSTIKFAPVQRSTNDSDLTKEILTDATEYVPKGRILHDPTRGTIFWEVYQDDSEKVVDHNASVTNGTDGALNGEEEEEEERSWGKPFRVEWLSTSRLPFHRIRGLRNPWNSNREVKIARDGTEIEPSVGQRLIGLFNTSQGSGSTAGGRLPAGAMPRYQQMGSYAHAQ</sequence>
<dbReference type="InterPro" id="IPR057720">
    <property type="entry name" value="RRM_YTH1"/>
</dbReference>
<dbReference type="GO" id="GO:0000398">
    <property type="term" value="P:mRNA splicing, via spliceosome"/>
    <property type="evidence" value="ECO:0007669"/>
    <property type="project" value="TreeGrafter"/>
</dbReference>
<dbReference type="AlphaFoldDB" id="A0A2T4BKX1"/>
<dbReference type="PANTHER" id="PTHR12357:SF3">
    <property type="entry name" value="YTH DOMAIN-CONTAINING PROTEIN 1"/>
    <property type="match status" value="1"/>
</dbReference>
<dbReference type="InterPro" id="IPR000504">
    <property type="entry name" value="RRM_dom"/>
</dbReference>
<dbReference type="RefSeq" id="XP_024753239.1">
    <property type="nucleotide sequence ID" value="XM_024889599.1"/>
</dbReference>